<dbReference type="GO" id="GO:0003677">
    <property type="term" value="F:DNA binding"/>
    <property type="evidence" value="ECO:0007669"/>
    <property type="project" value="UniProtKB-KW"/>
</dbReference>
<evidence type="ECO:0000256" key="1">
    <source>
        <dbReference type="ARBA" id="ARBA00004123"/>
    </source>
</evidence>
<feature type="compositionally biased region" description="Basic residues" evidence="8">
    <location>
        <begin position="175"/>
        <end position="191"/>
    </location>
</feature>
<keyword evidence="2" id="KW-0479">Metal-binding</keyword>
<dbReference type="InterPro" id="IPR001660">
    <property type="entry name" value="SAM"/>
</dbReference>
<keyword evidence="4" id="KW-0862">Zinc</keyword>
<dbReference type="GO" id="GO:0035102">
    <property type="term" value="C:PRC1 complex"/>
    <property type="evidence" value="ECO:0007669"/>
    <property type="project" value="TreeGrafter"/>
</dbReference>
<protein>
    <submittedName>
        <fullName evidence="11">Polyhomeotic-like protein 2</fullName>
    </submittedName>
</protein>
<dbReference type="InterPro" id="IPR012313">
    <property type="entry name" value="Znf_FCS"/>
</dbReference>
<evidence type="ECO:0000259" key="10">
    <source>
        <dbReference type="PROSITE" id="PS51024"/>
    </source>
</evidence>
<comment type="subcellular location">
    <subcellularLocation>
        <location evidence="1">Nucleus</location>
    </subcellularLocation>
</comment>
<dbReference type="GO" id="GO:0003682">
    <property type="term" value="F:chromatin binding"/>
    <property type="evidence" value="ECO:0007669"/>
    <property type="project" value="TreeGrafter"/>
</dbReference>
<name>A0A6F9DPC1_9ASCI</name>
<dbReference type="SUPFAM" id="SSF47769">
    <property type="entry name" value="SAM/Pointed domain"/>
    <property type="match status" value="1"/>
</dbReference>
<dbReference type="EMBL" id="LR788964">
    <property type="protein sequence ID" value="CAB3264826.1"/>
    <property type="molecule type" value="mRNA"/>
</dbReference>
<accession>A0A6F9DPC1</accession>
<dbReference type="AlphaFoldDB" id="A0A6F9DPC1"/>
<proteinExistence type="evidence at transcript level"/>
<organism evidence="11">
    <name type="scientific">Phallusia mammillata</name>
    <dbReference type="NCBI Taxonomy" id="59560"/>
    <lineage>
        <taxon>Eukaryota</taxon>
        <taxon>Metazoa</taxon>
        <taxon>Chordata</taxon>
        <taxon>Tunicata</taxon>
        <taxon>Ascidiacea</taxon>
        <taxon>Phlebobranchia</taxon>
        <taxon>Ascidiidae</taxon>
        <taxon>Phallusia</taxon>
    </lineage>
</organism>
<evidence type="ECO:0000256" key="5">
    <source>
        <dbReference type="ARBA" id="ARBA00023125"/>
    </source>
</evidence>
<dbReference type="Gene3D" id="3.30.60.160">
    <property type="match status" value="1"/>
</dbReference>
<feature type="region of interest" description="Disordered" evidence="8">
    <location>
        <begin position="148"/>
        <end position="231"/>
    </location>
</feature>
<evidence type="ECO:0000313" key="11">
    <source>
        <dbReference type="EMBL" id="CAB3264826.1"/>
    </source>
</evidence>
<dbReference type="InterPro" id="IPR038603">
    <property type="entry name" value="Znf_FCS_sf"/>
</dbReference>
<dbReference type="PROSITE" id="PS50105">
    <property type="entry name" value="SAM_DOMAIN"/>
    <property type="match status" value="1"/>
</dbReference>
<feature type="domain" description="SAM" evidence="9">
    <location>
        <begin position="253"/>
        <end position="317"/>
    </location>
</feature>
<dbReference type="GO" id="GO:0042393">
    <property type="term" value="F:histone binding"/>
    <property type="evidence" value="ECO:0007669"/>
    <property type="project" value="TreeGrafter"/>
</dbReference>
<feature type="compositionally biased region" description="Low complexity" evidence="8">
    <location>
        <begin position="201"/>
        <end position="212"/>
    </location>
</feature>
<dbReference type="Gene3D" id="1.10.150.50">
    <property type="entry name" value="Transcription Factor, Ets-1"/>
    <property type="match status" value="1"/>
</dbReference>
<gene>
    <name evidence="11" type="primary">Phc2</name>
</gene>
<dbReference type="InterPro" id="IPR013761">
    <property type="entry name" value="SAM/pointed_sf"/>
</dbReference>
<feature type="region of interest" description="Disordered" evidence="8">
    <location>
        <begin position="1"/>
        <end position="32"/>
    </location>
</feature>
<keyword evidence="5" id="KW-0238">DNA-binding</keyword>
<dbReference type="PANTHER" id="PTHR12247">
    <property type="entry name" value="POLYCOMB GROUP PROTEIN"/>
    <property type="match status" value="1"/>
</dbReference>
<evidence type="ECO:0000259" key="9">
    <source>
        <dbReference type="PROSITE" id="PS50105"/>
    </source>
</evidence>
<dbReference type="PANTHER" id="PTHR12247:SF138">
    <property type="entry name" value="POLYHOMEOTIC DISTAL, ISOFORM A-RELATED"/>
    <property type="match status" value="1"/>
</dbReference>
<evidence type="ECO:0000256" key="2">
    <source>
        <dbReference type="ARBA" id="ARBA00022723"/>
    </source>
</evidence>
<dbReference type="GO" id="GO:0008270">
    <property type="term" value="F:zinc ion binding"/>
    <property type="evidence" value="ECO:0007669"/>
    <property type="project" value="UniProtKB-KW"/>
</dbReference>
<dbReference type="PROSITE" id="PS51024">
    <property type="entry name" value="ZF_FCS"/>
    <property type="match status" value="1"/>
</dbReference>
<evidence type="ECO:0000256" key="7">
    <source>
        <dbReference type="PROSITE-ProRule" id="PRU00367"/>
    </source>
</evidence>
<dbReference type="InterPro" id="IPR050548">
    <property type="entry name" value="PcG_chromatin_remod_factors"/>
</dbReference>
<reference evidence="11" key="1">
    <citation type="submission" date="2020-04" db="EMBL/GenBank/DDBJ databases">
        <authorList>
            <person name="Neveu A P."/>
        </authorList>
    </citation>
    <scope>NUCLEOTIDE SEQUENCE</scope>
    <source>
        <tissue evidence="11">Whole embryo</tissue>
    </source>
</reference>
<evidence type="ECO:0000256" key="4">
    <source>
        <dbReference type="ARBA" id="ARBA00022833"/>
    </source>
</evidence>
<evidence type="ECO:0000256" key="8">
    <source>
        <dbReference type="SAM" id="MobiDB-lite"/>
    </source>
</evidence>
<feature type="compositionally biased region" description="Low complexity" evidence="8">
    <location>
        <begin position="157"/>
        <end position="173"/>
    </location>
</feature>
<keyword evidence="3 7" id="KW-0863">Zinc-finger</keyword>
<feature type="compositionally biased region" description="Polar residues" evidence="8">
    <location>
        <begin position="19"/>
        <end position="32"/>
    </location>
</feature>
<dbReference type="Pfam" id="PF00536">
    <property type="entry name" value="SAM_1"/>
    <property type="match status" value="1"/>
</dbReference>
<keyword evidence="6" id="KW-0539">Nucleus</keyword>
<sequence>MDEADCPTIDSHWEPNDPTPSQMMNLNNGDSLANSPNKNKILTHIIDGFVIEESIVPFPLQVSCMLTTRQLNMIRKRQQEIMLRERENDETNSMWSVERDRSDALEVATATCEQCGFSGPKCRFTAPAHRFCSLGCARKFNSGCLTAPLSGNKMRRGTSSSGLRGRPRGSSVRTRMFRGRHPGPGRARRKSFGLSRPRIESSPSHSLSDSNSFTESENEADESDGSVFSCSPSLSPQPVVPFAGDEQVCPMLWSVDDVWKYIRSLPDSWQHANDFRNQEIDGSALLLLHEEHLVGSMNLPLGPALKLCAHIDKLRQIV</sequence>
<evidence type="ECO:0000256" key="3">
    <source>
        <dbReference type="ARBA" id="ARBA00022771"/>
    </source>
</evidence>
<dbReference type="GO" id="GO:0045892">
    <property type="term" value="P:negative regulation of DNA-templated transcription"/>
    <property type="evidence" value="ECO:0007669"/>
    <property type="project" value="TreeGrafter"/>
</dbReference>
<feature type="domain" description="FCS-type" evidence="10">
    <location>
        <begin position="103"/>
        <end position="138"/>
    </location>
</feature>
<evidence type="ECO:0000256" key="6">
    <source>
        <dbReference type="ARBA" id="ARBA00023242"/>
    </source>
</evidence>